<reference evidence="1 2" key="1">
    <citation type="journal article" date="2011" name="Stand. Genomic Sci.">
        <title>Complete genome sequence of the acetate-degrading sulfate reducer Desulfobacca acetoxidans type strain (ASRB2).</title>
        <authorList>
            <person name="Goker M."/>
            <person name="Teshima H."/>
            <person name="Lapidus A."/>
            <person name="Nolan M."/>
            <person name="Lucas S."/>
            <person name="Hammon N."/>
            <person name="Deshpande S."/>
            <person name="Cheng J.F."/>
            <person name="Tapia R."/>
            <person name="Han C."/>
            <person name="Goodwin L."/>
            <person name="Pitluck S."/>
            <person name="Huntemann M."/>
            <person name="Liolios K."/>
            <person name="Ivanova N."/>
            <person name="Pagani I."/>
            <person name="Mavromatis K."/>
            <person name="Ovchinikova G."/>
            <person name="Pati A."/>
            <person name="Chen A."/>
            <person name="Palaniappan K."/>
            <person name="Land M."/>
            <person name="Hauser L."/>
            <person name="Brambilla E.M."/>
            <person name="Rohde M."/>
            <person name="Spring S."/>
            <person name="Detter J.C."/>
            <person name="Woyke T."/>
            <person name="Bristow J."/>
            <person name="Eisen J.A."/>
            <person name="Markowitz V."/>
            <person name="Hugenholtz P."/>
            <person name="Kyrpides N.C."/>
            <person name="Klenk H.P."/>
        </authorList>
    </citation>
    <scope>NUCLEOTIDE SEQUENCE [LARGE SCALE GENOMIC DNA]</scope>
    <source>
        <strain evidence="2">ATCC 700848 / DSM 11109 / ASRB2</strain>
    </source>
</reference>
<sequence>MINIPLCVFCKNFHKHTLEMDTMTCKAFPDGIPFIILSNEMPHYDLWEEQVEDCVYEPE</sequence>
<keyword evidence="2" id="KW-1185">Reference proteome</keyword>
<dbReference type="HOGENOM" id="CLU_2952843_0_0_7"/>
<name>F2NDW8_DESAR</name>
<dbReference type="Proteomes" id="UP000000483">
    <property type="component" value="Chromosome"/>
</dbReference>
<accession>F2NDW8</accession>
<dbReference type="EMBL" id="CP002629">
    <property type="protein sequence ID" value="AEB10465.1"/>
    <property type="molecule type" value="Genomic_DNA"/>
</dbReference>
<evidence type="ECO:0000313" key="1">
    <source>
        <dbReference type="EMBL" id="AEB10465.1"/>
    </source>
</evidence>
<dbReference type="KEGG" id="dao:Desac_2650"/>
<protein>
    <submittedName>
        <fullName evidence="1">Uncharacterized protein</fullName>
    </submittedName>
</protein>
<evidence type="ECO:0000313" key="2">
    <source>
        <dbReference type="Proteomes" id="UP000000483"/>
    </source>
</evidence>
<proteinExistence type="predicted"/>
<organism evidence="1 2">
    <name type="scientific">Desulfobacca acetoxidans (strain ATCC 700848 / DSM 11109 / ASRB2)</name>
    <dbReference type="NCBI Taxonomy" id="880072"/>
    <lineage>
        <taxon>Bacteria</taxon>
        <taxon>Pseudomonadati</taxon>
        <taxon>Thermodesulfobacteriota</taxon>
        <taxon>Desulfobaccia</taxon>
        <taxon>Desulfobaccales</taxon>
        <taxon>Desulfobaccaceae</taxon>
        <taxon>Desulfobacca</taxon>
    </lineage>
</organism>
<gene>
    <name evidence="1" type="ordered locus">Desac_2650</name>
</gene>
<dbReference type="AlphaFoldDB" id="F2NDW8"/>
<reference evidence="2" key="2">
    <citation type="submission" date="2011-03" db="EMBL/GenBank/DDBJ databases">
        <title>The complete genome of Desulfobacca acetoxidans DSM 11109.</title>
        <authorList>
            <consortium name="US DOE Joint Genome Institute (JGI-PGF)"/>
            <person name="Lucas S."/>
            <person name="Copeland A."/>
            <person name="Lapidus A."/>
            <person name="Bruce D."/>
            <person name="Goodwin L."/>
            <person name="Pitluck S."/>
            <person name="Peters L."/>
            <person name="Kyrpides N."/>
            <person name="Mavromatis K."/>
            <person name="Ivanova N."/>
            <person name="Ovchinnikova G."/>
            <person name="Teshima H."/>
            <person name="Detter J.C."/>
            <person name="Han C."/>
            <person name="Land M."/>
            <person name="Hauser L."/>
            <person name="Markowitz V."/>
            <person name="Cheng J.-F."/>
            <person name="Hugenholtz P."/>
            <person name="Woyke T."/>
            <person name="Wu D."/>
            <person name="Spring S."/>
            <person name="Schueler E."/>
            <person name="Brambilla E."/>
            <person name="Klenk H.-P."/>
            <person name="Eisen J.A."/>
        </authorList>
    </citation>
    <scope>NUCLEOTIDE SEQUENCE [LARGE SCALE GENOMIC DNA]</scope>
    <source>
        <strain evidence="2">ATCC 700848 / DSM 11109 / ASRB2</strain>
    </source>
</reference>